<keyword evidence="5" id="KW-0547">Nucleotide-binding</keyword>
<evidence type="ECO:0000259" key="10">
    <source>
        <dbReference type="PROSITE" id="PS50893"/>
    </source>
</evidence>
<keyword evidence="2" id="KW-0813">Transport</keyword>
<feature type="domain" description="ABC transporter" evidence="10">
    <location>
        <begin position="12"/>
        <end position="244"/>
    </location>
</feature>
<dbReference type="RefSeq" id="WP_090670660.1">
    <property type="nucleotide sequence ID" value="NZ_FNIT01000002.1"/>
</dbReference>
<evidence type="ECO:0000256" key="4">
    <source>
        <dbReference type="ARBA" id="ARBA00022496"/>
    </source>
</evidence>
<dbReference type="STRING" id="1166073.SAMN05192530_102408"/>
<protein>
    <submittedName>
        <fullName evidence="11">Iron(III) transport system ATP-binding protein</fullName>
    </submittedName>
</protein>
<keyword evidence="6 11" id="KW-0067">ATP-binding</keyword>
<dbReference type="PROSITE" id="PS00211">
    <property type="entry name" value="ABC_TRANSPORTER_1"/>
    <property type="match status" value="1"/>
</dbReference>
<keyword evidence="7" id="KW-0408">Iron</keyword>
<dbReference type="FunFam" id="3.40.50.300:FF:000425">
    <property type="entry name" value="Probable ABC transporter, ATP-binding subunit"/>
    <property type="match status" value="1"/>
</dbReference>
<keyword evidence="8" id="KW-0406">Ion transport</keyword>
<dbReference type="GO" id="GO:0005524">
    <property type="term" value="F:ATP binding"/>
    <property type="evidence" value="ECO:0007669"/>
    <property type="project" value="UniProtKB-KW"/>
</dbReference>
<dbReference type="InterPro" id="IPR003439">
    <property type="entry name" value="ABC_transporter-like_ATP-bd"/>
</dbReference>
<dbReference type="InterPro" id="IPR017871">
    <property type="entry name" value="ABC_transporter-like_CS"/>
</dbReference>
<evidence type="ECO:0000256" key="7">
    <source>
        <dbReference type="ARBA" id="ARBA00023004"/>
    </source>
</evidence>
<dbReference type="GO" id="GO:0016020">
    <property type="term" value="C:membrane"/>
    <property type="evidence" value="ECO:0007669"/>
    <property type="project" value="InterPro"/>
</dbReference>
<dbReference type="AlphaFoldDB" id="A0A1H0F8K1"/>
<keyword evidence="3" id="KW-1003">Cell membrane</keyword>
<evidence type="ECO:0000256" key="1">
    <source>
        <dbReference type="ARBA" id="ARBA00005417"/>
    </source>
</evidence>
<dbReference type="InterPro" id="IPR027417">
    <property type="entry name" value="P-loop_NTPase"/>
</dbReference>
<sequence>MNHPAPSTRLPLDVLGVTHGFGRTPVLVDVSFRVRAGGVAALVGHSGSGKTTLLRILAGIERPVSGRVEAGGRILSGPGAFVEPEDRGIGFLFQDYALFPHLSVTDNVLFGLRRQEQAAARRRAGDMLARLRIEHLAERFPHMLSGGEQQRVALARALAPRPGIMLLDEPFSNLDRALRDGVRSETLALLRELGTTVVMVTHDPEEALSAGEHVVLLRAGRVVQAGTPTELFEQPVDAHAAEFFASSNRIRGISRDGRLATPLGTFPAPGLADGVQAVAHVRPHVLRLSASGEGVEGRVTGRRLLGEVEELSVAVPGLAPDLRVRSTERSRLTVDSTVKITACVEQVFVFADDSAS</sequence>
<accession>A0A1H0F8K1</accession>
<dbReference type="InterPro" id="IPR015853">
    <property type="entry name" value="ABC_transpr_FbpC"/>
</dbReference>
<dbReference type="PROSITE" id="PS50893">
    <property type="entry name" value="ABC_TRANSPORTER_2"/>
    <property type="match status" value="1"/>
</dbReference>
<dbReference type="EMBL" id="FNIT01000002">
    <property type="protein sequence ID" value="SDN90956.1"/>
    <property type="molecule type" value="Genomic_DNA"/>
</dbReference>
<evidence type="ECO:0000256" key="3">
    <source>
        <dbReference type="ARBA" id="ARBA00022475"/>
    </source>
</evidence>
<evidence type="ECO:0000256" key="6">
    <source>
        <dbReference type="ARBA" id="ARBA00022840"/>
    </source>
</evidence>
<dbReference type="PANTHER" id="PTHR42781:SF4">
    <property type="entry name" value="SPERMIDINE_PUTRESCINE IMPORT ATP-BINDING PROTEIN POTA"/>
    <property type="match status" value="1"/>
</dbReference>
<dbReference type="PANTHER" id="PTHR42781">
    <property type="entry name" value="SPERMIDINE/PUTRESCINE IMPORT ATP-BINDING PROTEIN POTA"/>
    <property type="match status" value="1"/>
</dbReference>
<dbReference type="SMART" id="SM00382">
    <property type="entry name" value="AAA"/>
    <property type="match status" value="1"/>
</dbReference>
<dbReference type="Pfam" id="PF00005">
    <property type="entry name" value="ABC_tran"/>
    <property type="match status" value="1"/>
</dbReference>
<reference evidence="11 12" key="1">
    <citation type="submission" date="2016-10" db="EMBL/GenBank/DDBJ databases">
        <authorList>
            <person name="de Groot N.N."/>
        </authorList>
    </citation>
    <scope>NUCLEOTIDE SEQUENCE [LARGE SCALE GENOMIC DNA]</scope>
    <source>
        <strain evidence="12">L7-484,KACC 16230,DSM 25025</strain>
    </source>
</reference>
<evidence type="ECO:0000313" key="11">
    <source>
        <dbReference type="EMBL" id="SDN90956.1"/>
    </source>
</evidence>
<dbReference type="InterPro" id="IPR050093">
    <property type="entry name" value="ABC_SmlMolc_Importer"/>
</dbReference>
<organism evidence="11 12">
    <name type="scientific">Aureimonas jatrophae</name>
    <dbReference type="NCBI Taxonomy" id="1166073"/>
    <lineage>
        <taxon>Bacteria</taxon>
        <taxon>Pseudomonadati</taxon>
        <taxon>Pseudomonadota</taxon>
        <taxon>Alphaproteobacteria</taxon>
        <taxon>Hyphomicrobiales</taxon>
        <taxon>Aurantimonadaceae</taxon>
        <taxon>Aureimonas</taxon>
    </lineage>
</organism>
<dbReference type="Gene3D" id="3.40.50.300">
    <property type="entry name" value="P-loop containing nucleotide triphosphate hydrolases"/>
    <property type="match status" value="1"/>
</dbReference>
<dbReference type="InterPro" id="IPR008995">
    <property type="entry name" value="Mo/tungstate-bd_C_term_dom"/>
</dbReference>
<gene>
    <name evidence="11" type="ORF">SAMN05192530_102408</name>
</gene>
<evidence type="ECO:0000256" key="8">
    <source>
        <dbReference type="ARBA" id="ARBA00023065"/>
    </source>
</evidence>
<keyword evidence="4" id="KW-0410">Iron transport</keyword>
<dbReference type="OrthoDB" id="9802264at2"/>
<proteinExistence type="inferred from homology"/>
<evidence type="ECO:0000256" key="5">
    <source>
        <dbReference type="ARBA" id="ARBA00022741"/>
    </source>
</evidence>
<dbReference type="InterPro" id="IPR003593">
    <property type="entry name" value="AAA+_ATPase"/>
</dbReference>
<dbReference type="CDD" id="cd03259">
    <property type="entry name" value="ABC_Carb_Solutes_like"/>
    <property type="match status" value="1"/>
</dbReference>
<dbReference type="Proteomes" id="UP000198793">
    <property type="component" value="Unassembled WGS sequence"/>
</dbReference>
<dbReference type="GO" id="GO:0015697">
    <property type="term" value="P:quaternary ammonium group transport"/>
    <property type="evidence" value="ECO:0007669"/>
    <property type="project" value="UniProtKB-ARBA"/>
</dbReference>
<comment type="similarity">
    <text evidence="1">Belongs to the ABC transporter superfamily.</text>
</comment>
<evidence type="ECO:0000256" key="9">
    <source>
        <dbReference type="ARBA" id="ARBA00023136"/>
    </source>
</evidence>
<keyword evidence="9" id="KW-0472">Membrane</keyword>
<dbReference type="SUPFAM" id="SSF50331">
    <property type="entry name" value="MOP-like"/>
    <property type="match status" value="1"/>
</dbReference>
<name>A0A1H0F8K1_9HYPH</name>
<evidence type="ECO:0000313" key="12">
    <source>
        <dbReference type="Proteomes" id="UP000198793"/>
    </source>
</evidence>
<dbReference type="GO" id="GO:0015408">
    <property type="term" value="F:ABC-type ferric iron transporter activity"/>
    <property type="evidence" value="ECO:0007669"/>
    <property type="project" value="InterPro"/>
</dbReference>
<dbReference type="SUPFAM" id="SSF52540">
    <property type="entry name" value="P-loop containing nucleoside triphosphate hydrolases"/>
    <property type="match status" value="1"/>
</dbReference>
<evidence type="ECO:0000256" key="2">
    <source>
        <dbReference type="ARBA" id="ARBA00022448"/>
    </source>
</evidence>
<dbReference type="GO" id="GO:0016887">
    <property type="term" value="F:ATP hydrolysis activity"/>
    <property type="evidence" value="ECO:0007669"/>
    <property type="project" value="InterPro"/>
</dbReference>
<keyword evidence="12" id="KW-1185">Reference proteome</keyword>